<protein>
    <submittedName>
        <fullName evidence="1">Uncharacterized protein</fullName>
    </submittedName>
</protein>
<evidence type="ECO:0000313" key="2">
    <source>
        <dbReference type="Proteomes" id="UP000824139"/>
    </source>
</evidence>
<accession>A0A9D1FUJ1</accession>
<dbReference type="AlphaFoldDB" id="A0A9D1FUJ1"/>
<comment type="caution">
    <text evidence="1">The sequence shown here is derived from an EMBL/GenBank/DDBJ whole genome shotgun (WGS) entry which is preliminary data.</text>
</comment>
<name>A0A9D1FUJ1_9BACT</name>
<sequence length="77" mass="8662">MGKIFGISDNTVSTIDKVFKSVEIPKPKVTSLKVQKPNNETDKFVSKQKQNIPNAFVKMRNGFGKLMSSLRHSKNHS</sequence>
<reference evidence="1" key="2">
    <citation type="journal article" date="2021" name="PeerJ">
        <title>Extensive microbial diversity within the chicken gut microbiome revealed by metagenomics and culture.</title>
        <authorList>
            <person name="Gilroy R."/>
            <person name="Ravi A."/>
            <person name="Getino M."/>
            <person name="Pursley I."/>
            <person name="Horton D.L."/>
            <person name="Alikhan N.F."/>
            <person name="Baker D."/>
            <person name="Gharbi K."/>
            <person name="Hall N."/>
            <person name="Watson M."/>
            <person name="Adriaenssens E.M."/>
            <person name="Foster-Nyarko E."/>
            <person name="Jarju S."/>
            <person name="Secka A."/>
            <person name="Antonio M."/>
            <person name="Oren A."/>
            <person name="Chaudhuri R.R."/>
            <person name="La Ragione R."/>
            <person name="Hildebrand F."/>
            <person name="Pallen M.J."/>
        </authorList>
    </citation>
    <scope>NUCLEOTIDE SEQUENCE</scope>
    <source>
        <strain evidence="1">CHK152-2994</strain>
    </source>
</reference>
<gene>
    <name evidence="1" type="ORF">IAD41_01140</name>
</gene>
<reference evidence="1" key="1">
    <citation type="submission" date="2020-10" db="EMBL/GenBank/DDBJ databases">
        <authorList>
            <person name="Gilroy R."/>
        </authorList>
    </citation>
    <scope>NUCLEOTIDE SEQUENCE</scope>
    <source>
        <strain evidence="1">CHK152-2994</strain>
    </source>
</reference>
<proteinExistence type="predicted"/>
<organism evidence="1 2">
    <name type="scientific">Candidatus Scatenecus faecavium</name>
    <dbReference type="NCBI Taxonomy" id="2840915"/>
    <lineage>
        <taxon>Bacteria</taxon>
        <taxon>Candidatus Scatenecus</taxon>
    </lineage>
</organism>
<evidence type="ECO:0000313" key="1">
    <source>
        <dbReference type="EMBL" id="HIS82200.1"/>
    </source>
</evidence>
<dbReference type="EMBL" id="DVJO01000025">
    <property type="protein sequence ID" value="HIS82200.1"/>
    <property type="molecule type" value="Genomic_DNA"/>
</dbReference>
<dbReference type="Proteomes" id="UP000824139">
    <property type="component" value="Unassembled WGS sequence"/>
</dbReference>